<accession>A0AA97I6Q4</accession>
<dbReference type="Pfam" id="PF00561">
    <property type="entry name" value="Abhydrolase_1"/>
    <property type="match status" value="1"/>
</dbReference>
<feature type="chain" id="PRO_5041637521" evidence="4">
    <location>
        <begin position="32"/>
        <end position="525"/>
    </location>
</feature>
<organism evidence="7 8">
    <name type="scientific">Microbacterium betulae</name>
    <dbReference type="NCBI Taxonomy" id="2981139"/>
    <lineage>
        <taxon>Bacteria</taxon>
        <taxon>Bacillati</taxon>
        <taxon>Actinomycetota</taxon>
        <taxon>Actinomycetes</taxon>
        <taxon>Micrococcales</taxon>
        <taxon>Microbacteriaceae</taxon>
        <taxon>Microbacterium</taxon>
    </lineage>
</organism>
<keyword evidence="8" id="KW-1185">Reference proteome</keyword>
<evidence type="ECO:0000256" key="2">
    <source>
        <dbReference type="ARBA" id="ARBA00022729"/>
    </source>
</evidence>
<protein>
    <submittedName>
        <fullName evidence="7">Alpha/beta hydrolase</fullName>
    </submittedName>
</protein>
<dbReference type="InterPro" id="IPR013595">
    <property type="entry name" value="Pept_S33_TAP-like_C"/>
</dbReference>
<dbReference type="GO" id="GO:0016787">
    <property type="term" value="F:hydrolase activity"/>
    <property type="evidence" value="ECO:0007669"/>
    <property type="project" value="UniProtKB-KW"/>
</dbReference>
<name>A0AA97I6Q4_9MICO</name>
<dbReference type="PANTHER" id="PTHR43248">
    <property type="entry name" value="2-SUCCINYL-6-HYDROXY-2,4-CYCLOHEXADIENE-1-CARBOXYLATE SYNTHASE"/>
    <property type="match status" value="1"/>
</dbReference>
<dbReference type="InterPro" id="IPR051601">
    <property type="entry name" value="Serine_prot/Carboxylest_S33"/>
</dbReference>
<proteinExistence type="inferred from homology"/>
<evidence type="ECO:0000313" key="8">
    <source>
        <dbReference type="Proteomes" id="UP001305498"/>
    </source>
</evidence>
<gene>
    <name evidence="7" type="ORF">N8K70_05290</name>
</gene>
<dbReference type="KEGG" id="mbet:N8K70_05290"/>
<feature type="domain" description="AB hydrolase-1" evidence="5">
    <location>
        <begin position="114"/>
        <end position="293"/>
    </location>
</feature>
<feature type="domain" description="Peptidase S33 tripeptidyl aminopeptidase-like C-terminal" evidence="6">
    <location>
        <begin position="426"/>
        <end position="524"/>
    </location>
</feature>
<evidence type="ECO:0000256" key="4">
    <source>
        <dbReference type="SAM" id="SignalP"/>
    </source>
</evidence>
<dbReference type="PANTHER" id="PTHR43248:SF29">
    <property type="entry name" value="TRIPEPTIDYL AMINOPEPTIDASE"/>
    <property type="match status" value="1"/>
</dbReference>
<dbReference type="InterPro" id="IPR029058">
    <property type="entry name" value="AB_hydrolase_fold"/>
</dbReference>
<keyword evidence="3 7" id="KW-0378">Hydrolase</keyword>
<dbReference type="Pfam" id="PF08386">
    <property type="entry name" value="Abhydrolase_4"/>
    <property type="match status" value="1"/>
</dbReference>
<reference evidence="7 8" key="1">
    <citation type="submission" date="2023-02" db="EMBL/GenBank/DDBJ databases">
        <title>Microbacterium betulae sp. nov., isolated from birch wood.</title>
        <authorList>
            <person name="Pasciak M."/>
            <person name="Pawlik K.J."/>
            <person name="Martynowski D."/>
            <person name="Laczmanski L."/>
            <person name="Ciekot J."/>
            <person name="Szponar B."/>
            <person name="Wojcik-Fatla A."/>
            <person name="Mackiewicz B."/>
            <person name="Farian E."/>
            <person name="Cholewa G."/>
            <person name="Cholewa A."/>
            <person name="Dutkiewicz J."/>
        </authorList>
    </citation>
    <scope>NUCLEOTIDE SEQUENCE [LARGE SCALE GENOMIC DNA]</scope>
    <source>
        <strain evidence="7 8">AB</strain>
    </source>
</reference>
<dbReference type="Proteomes" id="UP001305498">
    <property type="component" value="Chromosome"/>
</dbReference>
<sequence>MTIASCTLRRLTAVVAGAAAVSVALSGCLYAQIPAEDSGSESAAPTTGAEPATDGVPEELLPFYDQQLEWGSCGDGFQCTTVTAPLDWENPEAGEIDLAVVRQPALSGQAQGSLLTNPGGPGGSGVSFILDSVDYAVGQALQESFDVVGWDPRGVGESTAVRCFDAAEMDAFLYDIPEAERGTEEWEAELEARAEGFADACEANSDGILEFITTEQSSRDLDLLRGVLGETELDYLGYSYGTFLGATYAKNFPGRVGRLVLDGAIDPSTSGEDVGVTQAVGFEAALRTYMQACLDGGTGEGCPFTGTVDDAMGDLAALLAAVDANPLRSSQDDRLLGADSLMTGVIAALYNEANWPYLTEALAGALEGDSSIAFLLADSYNGREGGEYVDNSTEAFNAYNCMDYPAESEQAIEETEQRIAEEAPTIAPYWTGASVCEYWPYEPTGVREEIAAEGAPPILVIGTTGDPATPYEWAEALADQLASGVLLTYEGEGHTAYNGASTCVDEAVEAFFTDEIVPEDGLVCS</sequence>
<evidence type="ECO:0000256" key="3">
    <source>
        <dbReference type="ARBA" id="ARBA00022801"/>
    </source>
</evidence>
<dbReference type="SUPFAM" id="SSF53474">
    <property type="entry name" value="alpha/beta-Hydrolases"/>
    <property type="match status" value="1"/>
</dbReference>
<evidence type="ECO:0000256" key="1">
    <source>
        <dbReference type="ARBA" id="ARBA00010088"/>
    </source>
</evidence>
<evidence type="ECO:0000259" key="6">
    <source>
        <dbReference type="Pfam" id="PF08386"/>
    </source>
</evidence>
<dbReference type="InterPro" id="IPR000073">
    <property type="entry name" value="AB_hydrolase_1"/>
</dbReference>
<dbReference type="AlphaFoldDB" id="A0AA97I6Q4"/>
<dbReference type="Gene3D" id="3.40.50.1820">
    <property type="entry name" value="alpha/beta hydrolase"/>
    <property type="match status" value="1"/>
</dbReference>
<feature type="signal peptide" evidence="4">
    <location>
        <begin position="1"/>
        <end position="31"/>
    </location>
</feature>
<evidence type="ECO:0000259" key="5">
    <source>
        <dbReference type="Pfam" id="PF00561"/>
    </source>
</evidence>
<keyword evidence="2 4" id="KW-0732">Signal</keyword>
<evidence type="ECO:0000313" key="7">
    <source>
        <dbReference type="EMBL" id="WOF24089.1"/>
    </source>
</evidence>
<dbReference type="EMBL" id="CP118157">
    <property type="protein sequence ID" value="WOF24089.1"/>
    <property type="molecule type" value="Genomic_DNA"/>
</dbReference>
<comment type="similarity">
    <text evidence="1">Belongs to the peptidase S33 family.</text>
</comment>
<dbReference type="RefSeq" id="WP_317140563.1">
    <property type="nucleotide sequence ID" value="NZ_CP118157.1"/>
</dbReference>